<dbReference type="Proteomes" id="UP000321393">
    <property type="component" value="Unassembled WGS sequence"/>
</dbReference>
<reference evidence="4 5" key="1">
    <citation type="submission" date="2019-08" db="EMBL/GenBank/DDBJ databases">
        <title>Draft genome sequences of two oriental melons (Cucumis melo L. var makuwa).</title>
        <authorList>
            <person name="Kwon S.-Y."/>
        </authorList>
    </citation>
    <scope>NUCLEOTIDE SEQUENCE [LARGE SCALE GENOMIC DNA]</scope>
    <source>
        <strain evidence="5">cv. Chang Bougi</strain>
        <strain evidence="4">cv. SW 3</strain>
        <tissue evidence="2">Leaf</tissue>
    </source>
</reference>
<comment type="caution">
    <text evidence="2">The sequence shown here is derived from an EMBL/GenBank/DDBJ whole genome shotgun (WGS) entry which is preliminary data.</text>
</comment>
<protein>
    <submittedName>
        <fullName evidence="2">Uncharacterized protein</fullName>
    </submittedName>
</protein>
<organism evidence="2 4">
    <name type="scientific">Cucumis melo var. makuwa</name>
    <name type="common">Oriental melon</name>
    <dbReference type="NCBI Taxonomy" id="1194695"/>
    <lineage>
        <taxon>Eukaryota</taxon>
        <taxon>Viridiplantae</taxon>
        <taxon>Streptophyta</taxon>
        <taxon>Embryophyta</taxon>
        <taxon>Tracheophyta</taxon>
        <taxon>Spermatophyta</taxon>
        <taxon>Magnoliopsida</taxon>
        <taxon>eudicotyledons</taxon>
        <taxon>Gunneridae</taxon>
        <taxon>Pentapetalae</taxon>
        <taxon>rosids</taxon>
        <taxon>fabids</taxon>
        <taxon>Cucurbitales</taxon>
        <taxon>Cucurbitaceae</taxon>
        <taxon>Benincaseae</taxon>
        <taxon>Cucumis</taxon>
    </lineage>
</organism>
<feature type="compositionally biased region" description="Polar residues" evidence="1">
    <location>
        <begin position="74"/>
        <end position="91"/>
    </location>
</feature>
<proteinExistence type="predicted"/>
<sequence>MQTPGQQREIPKFQNGYKNVNVARHCWISQVTRVILARVNTGLAMEDSQFPLPRLPGVDASRKVRSIPRRVRPSQGSQSTNELSKGRNSPKCSLLRECRRENRVIKDRPRVGMLMNQGERVEERDLGFPKTSTRGATPWRQRDNKMHCYPMSVVSVEGLGGTPPLGCGKQPLGLDVTENP</sequence>
<feature type="compositionally biased region" description="Basic residues" evidence="1">
    <location>
        <begin position="63"/>
        <end position="72"/>
    </location>
</feature>
<evidence type="ECO:0000313" key="5">
    <source>
        <dbReference type="Proteomes" id="UP000321947"/>
    </source>
</evidence>
<feature type="region of interest" description="Disordered" evidence="1">
    <location>
        <begin position="61"/>
        <end position="92"/>
    </location>
</feature>
<name>A0A5A7VJU5_CUCMM</name>
<accession>A0A5A7VJU5</accession>
<evidence type="ECO:0000313" key="2">
    <source>
        <dbReference type="EMBL" id="KAA0066626.1"/>
    </source>
</evidence>
<dbReference type="AlphaFoldDB" id="A0A5A7VJU5"/>
<evidence type="ECO:0000313" key="3">
    <source>
        <dbReference type="EMBL" id="TYK14186.1"/>
    </source>
</evidence>
<evidence type="ECO:0000256" key="1">
    <source>
        <dbReference type="SAM" id="MobiDB-lite"/>
    </source>
</evidence>
<dbReference type="EMBL" id="SSTE01000850">
    <property type="protein sequence ID" value="KAA0066626.1"/>
    <property type="molecule type" value="Genomic_DNA"/>
</dbReference>
<dbReference type="Proteomes" id="UP000321947">
    <property type="component" value="Unassembled WGS sequence"/>
</dbReference>
<dbReference type="EMBL" id="SSTD01009418">
    <property type="protein sequence ID" value="TYK14186.1"/>
    <property type="molecule type" value="Genomic_DNA"/>
</dbReference>
<evidence type="ECO:0000313" key="4">
    <source>
        <dbReference type="Proteomes" id="UP000321393"/>
    </source>
</evidence>
<gene>
    <name evidence="3" type="ORF">E5676_scaffold5G00020</name>
    <name evidence="2" type="ORF">E6C27_scaffold979G00430</name>
</gene>